<dbReference type="GO" id="GO:0003677">
    <property type="term" value="F:DNA binding"/>
    <property type="evidence" value="ECO:0007669"/>
    <property type="project" value="UniProtKB-KW"/>
</dbReference>
<evidence type="ECO:0000259" key="6">
    <source>
        <dbReference type="PROSITE" id="PS51161"/>
    </source>
</evidence>
<dbReference type="GO" id="GO:0008270">
    <property type="term" value="F:zinc ion binding"/>
    <property type="evidence" value="ECO:0007669"/>
    <property type="project" value="UniProtKB-KW"/>
</dbReference>
<dbReference type="EMBL" id="CP002456">
    <property type="protein sequence ID" value="ADU91334.1"/>
    <property type="molecule type" value="Genomic_DNA"/>
</dbReference>
<dbReference type="GO" id="GO:0005524">
    <property type="term" value="F:ATP binding"/>
    <property type="evidence" value="ECO:0007669"/>
    <property type="project" value="UniProtKB-UniRule"/>
</dbReference>
<evidence type="ECO:0000256" key="2">
    <source>
        <dbReference type="ARBA" id="ARBA00022741"/>
    </source>
</evidence>
<dbReference type="GO" id="GO:0045892">
    <property type="term" value="P:negative regulation of DNA-templated transcription"/>
    <property type="evidence" value="ECO:0007669"/>
    <property type="project" value="UniProtKB-UniRule"/>
</dbReference>
<sequence length="94" mass="10915">MEFDINKVRSSMSVALRKRPVSRDDLDNAVSRVQEHFLNFPDKEVQSYDIGQVVMKELKSLDPVAYVRFASVYQSFEDIDQFVITIKELLGDEK</sequence>
<keyword evidence="2 5" id="KW-0547">Nucleotide-binding</keyword>
<keyword evidence="5" id="KW-0804">Transcription</keyword>
<evidence type="ECO:0000313" key="7">
    <source>
        <dbReference type="EMBL" id="ADU91334.1"/>
    </source>
</evidence>
<reference evidence="7 8" key="1">
    <citation type="journal article" date="2011" name="J. Bacteriol.">
        <title>Genome sequence of Taylorella equigenitalis MCE9, the causative agent of contagious equine metritis.</title>
        <authorList>
            <person name="Hebert L."/>
            <person name="Moumen B."/>
            <person name="Duquesne F."/>
            <person name="Breuil M.F."/>
            <person name="Laugier C."/>
            <person name="Batto J.M."/>
            <person name="Renault P."/>
            <person name="Petry S."/>
        </authorList>
    </citation>
    <scope>NUCLEOTIDE SEQUENCE [LARGE SCALE GENOMIC DNA]</scope>
    <source>
        <strain evidence="7 8">MCE9</strain>
    </source>
</reference>
<evidence type="ECO:0000256" key="3">
    <source>
        <dbReference type="ARBA" id="ARBA00022771"/>
    </source>
</evidence>
<evidence type="ECO:0000256" key="5">
    <source>
        <dbReference type="HAMAP-Rule" id="MF_00440"/>
    </source>
</evidence>
<dbReference type="Proteomes" id="UP000007472">
    <property type="component" value="Chromosome"/>
</dbReference>
<accession>A0A654KFX5</accession>
<dbReference type="PANTHER" id="PTHR30455:SF2">
    <property type="entry name" value="TRANSCRIPTIONAL REPRESSOR NRDR"/>
    <property type="match status" value="1"/>
</dbReference>
<dbReference type="HAMAP" id="MF_00440">
    <property type="entry name" value="NrdR"/>
    <property type="match status" value="1"/>
</dbReference>
<feature type="domain" description="ATP-cone" evidence="6">
    <location>
        <begin position="1"/>
        <end position="81"/>
    </location>
</feature>
<comment type="caution">
    <text evidence="5">Lacks conserved residue(s) required for the propagation of feature annotation.</text>
</comment>
<dbReference type="KEGG" id="teq:TEQUI_0390"/>
<organism evidence="7 8">
    <name type="scientific">Taylorella equigenitalis (strain MCE9)</name>
    <dbReference type="NCBI Taxonomy" id="937774"/>
    <lineage>
        <taxon>Bacteria</taxon>
        <taxon>Pseudomonadati</taxon>
        <taxon>Pseudomonadota</taxon>
        <taxon>Betaproteobacteria</taxon>
        <taxon>Burkholderiales</taxon>
        <taxon>Alcaligenaceae</taxon>
        <taxon>Taylorella</taxon>
    </lineage>
</organism>
<gene>
    <name evidence="5" type="primary">nrdR</name>
    <name evidence="7" type="ordered locus">TEQUI_0390</name>
</gene>
<evidence type="ECO:0000313" key="8">
    <source>
        <dbReference type="Proteomes" id="UP000007472"/>
    </source>
</evidence>
<dbReference type="PANTHER" id="PTHR30455">
    <property type="entry name" value="TRANSCRIPTIONAL REPRESSOR NRDR"/>
    <property type="match status" value="1"/>
</dbReference>
<dbReference type="InterPro" id="IPR003796">
    <property type="entry name" value="RNR_NrdR-like"/>
</dbReference>
<keyword evidence="1" id="KW-0479">Metal-binding</keyword>
<keyword evidence="3" id="KW-0863">Zinc-finger</keyword>
<keyword evidence="4 5" id="KW-0067">ATP-binding</keyword>
<proteinExistence type="inferred from homology"/>
<dbReference type="Pfam" id="PF03477">
    <property type="entry name" value="ATP-cone"/>
    <property type="match status" value="1"/>
</dbReference>
<dbReference type="PROSITE" id="PS51161">
    <property type="entry name" value="ATP_CONE"/>
    <property type="match status" value="1"/>
</dbReference>
<keyword evidence="5" id="KW-0238">DNA-binding</keyword>
<evidence type="ECO:0000256" key="4">
    <source>
        <dbReference type="ARBA" id="ARBA00022840"/>
    </source>
</evidence>
<dbReference type="InterPro" id="IPR005144">
    <property type="entry name" value="ATP-cone_dom"/>
</dbReference>
<comment type="similarity">
    <text evidence="5">Belongs to the NrdR family.</text>
</comment>
<keyword evidence="5" id="KW-0678">Repressor</keyword>
<dbReference type="AlphaFoldDB" id="A0A654KFX5"/>
<protein>
    <recommendedName>
        <fullName evidence="5">Transcriptional repressor NrdR</fullName>
    </recommendedName>
</protein>
<keyword evidence="3" id="KW-0862">Zinc</keyword>
<evidence type="ECO:0000256" key="1">
    <source>
        <dbReference type="ARBA" id="ARBA00022723"/>
    </source>
</evidence>
<name>A0A654KFX5_TAYEM</name>
<keyword evidence="5" id="KW-0805">Transcription regulation</keyword>
<comment type="function">
    <text evidence="5">Negatively regulates transcription of bacterial ribonucleotide reductase nrd genes and operons by binding to NrdR-boxes.</text>
</comment>